<evidence type="ECO:0000259" key="1">
    <source>
        <dbReference type="PROSITE" id="PS50943"/>
    </source>
</evidence>
<comment type="caution">
    <text evidence="2">The sequence shown here is derived from an EMBL/GenBank/DDBJ whole genome shotgun (WGS) entry which is preliminary data.</text>
</comment>
<evidence type="ECO:0000313" key="3">
    <source>
        <dbReference type="Proteomes" id="UP000032534"/>
    </source>
</evidence>
<dbReference type="PATRIC" id="fig|159743.3.peg.5172"/>
<keyword evidence="2" id="KW-0238">DNA-binding</keyword>
<dbReference type="GO" id="GO:0003677">
    <property type="term" value="F:DNA binding"/>
    <property type="evidence" value="ECO:0007669"/>
    <property type="project" value="UniProtKB-KW"/>
</dbReference>
<proteinExistence type="predicted"/>
<dbReference type="InterPro" id="IPR010982">
    <property type="entry name" value="Lambda_DNA-bd_dom_sf"/>
</dbReference>
<dbReference type="AlphaFoldDB" id="A0A0D7WX42"/>
<dbReference type="Proteomes" id="UP000032534">
    <property type="component" value="Unassembled WGS sequence"/>
</dbReference>
<evidence type="ECO:0000313" key="2">
    <source>
        <dbReference type="EMBL" id="KJD43288.1"/>
    </source>
</evidence>
<dbReference type="PROSITE" id="PS50943">
    <property type="entry name" value="HTH_CROC1"/>
    <property type="match status" value="1"/>
</dbReference>
<organism evidence="2 3">
    <name type="scientific">Paenibacillus terrae</name>
    <dbReference type="NCBI Taxonomy" id="159743"/>
    <lineage>
        <taxon>Bacteria</taxon>
        <taxon>Bacillati</taxon>
        <taxon>Bacillota</taxon>
        <taxon>Bacilli</taxon>
        <taxon>Bacillales</taxon>
        <taxon>Paenibacillaceae</taxon>
        <taxon>Paenibacillus</taxon>
    </lineage>
</organism>
<dbReference type="InterPro" id="IPR001387">
    <property type="entry name" value="Cro/C1-type_HTH"/>
</dbReference>
<dbReference type="RefSeq" id="WP_044648362.1">
    <property type="nucleotide sequence ID" value="NZ_JTHP01000061.1"/>
</dbReference>
<gene>
    <name evidence="2" type="ORF">QD47_23290</name>
</gene>
<protein>
    <submittedName>
        <fullName evidence="2">DNA-binding protein</fullName>
    </submittedName>
</protein>
<dbReference type="SUPFAM" id="SSF47413">
    <property type="entry name" value="lambda repressor-like DNA-binding domains"/>
    <property type="match status" value="1"/>
</dbReference>
<accession>A0A0D7WX42</accession>
<dbReference type="CDD" id="cd00093">
    <property type="entry name" value="HTH_XRE"/>
    <property type="match status" value="1"/>
</dbReference>
<name>A0A0D7WX42_9BACL</name>
<sequence>MEITPTIRAELDKYLKREGITLTGFGHIAGMNPGTVSGIVSGNRPISTYQLDRITKGMNLPPDHFYDLFVEELVVDVQLNWRRISPFLYRCVQFNRLDCLKKVVSVLLDNPNYARQLFKLAEDSFRNGYGKAATYLYEKVAENERQQHSERLAVCQYRLFQLAIGKDQNLNLKAATIFETFVNRLNEWDQLDALKDLANLYRSLSEWDKVYNFSHQLGQLGRIQYDIVHNSDRKEKFPQRKPSSGPLFAYIAYAELMCAHASDAIGDHERALEHIRCYTDLGWVKETDSDTLHWVGQFQQWAKINTYVNRLMTGDVSVLSDYAEYISGEKHIFNELLNIVEAANKYNIDVDHILHRFEPKIASYQEPSPVEPFLLQQQARFWYKMAKYSFNKEEYSYGFKCLIDALEKSATINHVLLIANCVGLFFHFKTHAAPGVQTQFQSIYEEVWEKNDKKDGFNLSGS</sequence>
<dbReference type="SMART" id="SM00530">
    <property type="entry name" value="HTH_XRE"/>
    <property type="match status" value="1"/>
</dbReference>
<dbReference type="Gene3D" id="1.10.260.40">
    <property type="entry name" value="lambda repressor-like DNA-binding domains"/>
    <property type="match status" value="1"/>
</dbReference>
<feature type="domain" description="HTH cro/C1-type" evidence="1">
    <location>
        <begin position="11"/>
        <end position="65"/>
    </location>
</feature>
<dbReference type="EMBL" id="JTHP01000061">
    <property type="protein sequence ID" value="KJD43288.1"/>
    <property type="molecule type" value="Genomic_DNA"/>
</dbReference>
<keyword evidence="3" id="KW-1185">Reference proteome</keyword>
<reference evidence="2 3" key="1">
    <citation type="submission" date="2014-11" db="EMBL/GenBank/DDBJ databases">
        <title>Draft Genome Sequences of Paenibacillus polymyxa NRRL B-30509 and Paenibacillus terrae NRRL B-30644, Strains from a Poultry Environment that Produce Tridecaptin A and Paenicidins.</title>
        <authorList>
            <person name="van Belkum M.J."/>
            <person name="Lohans C.T."/>
            <person name="Vederas J.C."/>
        </authorList>
    </citation>
    <scope>NUCLEOTIDE SEQUENCE [LARGE SCALE GENOMIC DNA]</scope>
    <source>
        <strain evidence="2 3">NRRL B-30644</strain>
    </source>
</reference>